<dbReference type="AlphaFoldDB" id="A0A9N9U9Y5"/>
<comment type="caution">
    <text evidence="1">The sequence shown here is derived from an EMBL/GenBank/DDBJ whole genome shotgun (WGS) entry which is preliminary data.</text>
</comment>
<gene>
    <name evidence="1" type="ORF">CBYS24578_00006929</name>
</gene>
<keyword evidence="2" id="KW-1185">Reference proteome</keyword>
<dbReference type="EMBL" id="CABFNO020001394">
    <property type="protein sequence ID" value="CAG9985319.1"/>
    <property type="molecule type" value="Genomic_DNA"/>
</dbReference>
<sequence length="83" mass="9672">MAAILSRIRSQKGRGNCAVSDGHFNRGDFVKRSVNEEPDHLKQYDEYQMHKRHRVGPRGKYLEKADHRNDTAKADRLPLNERV</sequence>
<evidence type="ECO:0000313" key="2">
    <source>
        <dbReference type="Proteomes" id="UP000754883"/>
    </source>
</evidence>
<reference evidence="1" key="1">
    <citation type="submission" date="2021-10" db="EMBL/GenBank/DDBJ databases">
        <authorList>
            <person name="Piombo E."/>
        </authorList>
    </citation>
    <scope>NUCLEOTIDE SEQUENCE</scope>
</reference>
<accession>A0A9N9U9Y5</accession>
<name>A0A9N9U9Y5_9HYPO</name>
<proteinExistence type="predicted"/>
<protein>
    <submittedName>
        <fullName evidence="1">Uncharacterized protein</fullName>
    </submittedName>
</protein>
<organism evidence="1 2">
    <name type="scientific">Clonostachys byssicola</name>
    <dbReference type="NCBI Taxonomy" id="160290"/>
    <lineage>
        <taxon>Eukaryota</taxon>
        <taxon>Fungi</taxon>
        <taxon>Dikarya</taxon>
        <taxon>Ascomycota</taxon>
        <taxon>Pezizomycotina</taxon>
        <taxon>Sordariomycetes</taxon>
        <taxon>Hypocreomycetidae</taxon>
        <taxon>Hypocreales</taxon>
        <taxon>Bionectriaceae</taxon>
        <taxon>Clonostachys</taxon>
    </lineage>
</organism>
<dbReference type="Proteomes" id="UP000754883">
    <property type="component" value="Unassembled WGS sequence"/>
</dbReference>
<evidence type="ECO:0000313" key="1">
    <source>
        <dbReference type="EMBL" id="CAG9985319.1"/>
    </source>
</evidence>